<protein>
    <submittedName>
        <fullName evidence="2">Uncharacterized protein</fullName>
    </submittedName>
</protein>
<gene>
    <name evidence="2" type="ORF">HPULCUR_009426</name>
</gene>
<keyword evidence="3" id="KW-1185">Reference proteome</keyword>
<reference evidence="2 3" key="1">
    <citation type="submission" date="2024-04" db="EMBL/GenBank/DDBJ databases">
        <title>genome sequences of Mucor flavus KT1a and Helicostylum pulchrum KT1b strains isolation_sourced from the surface of a dry-aged beef.</title>
        <authorList>
            <person name="Toyotome T."/>
            <person name="Hosono M."/>
            <person name="Torimaru M."/>
            <person name="Fukuda K."/>
            <person name="Mikami N."/>
        </authorList>
    </citation>
    <scope>NUCLEOTIDE SEQUENCE [LARGE SCALE GENOMIC DNA]</scope>
    <source>
        <strain evidence="2 3">KT1b</strain>
    </source>
</reference>
<name>A0ABP9YAE8_9FUNG</name>
<evidence type="ECO:0000256" key="1">
    <source>
        <dbReference type="SAM" id="MobiDB-lite"/>
    </source>
</evidence>
<organism evidence="2 3">
    <name type="scientific">Helicostylum pulchrum</name>
    <dbReference type="NCBI Taxonomy" id="562976"/>
    <lineage>
        <taxon>Eukaryota</taxon>
        <taxon>Fungi</taxon>
        <taxon>Fungi incertae sedis</taxon>
        <taxon>Mucoromycota</taxon>
        <taxon>Mucoromycotina</taxon>
        <taxon>Mucoromycetes</taxon>
        <taxon>Mucorales</taxon>
        <taxon>Mucorineae</taxon>
        <taxon>Mucoraceae</taxon>
        <taxon>Helicostylum</taxon>
    </lineage>
</organism>
<proteinExistence type="predicted"/>
<sequence length="122" mass="13753">MPVQKNATLAKATARTILTNKKRPPKGPAVTSVPKRISMPPRMCEETDDKIDACHLYRSRLKFADNSPHDFISEVILQKFPLFRSARYRSVIKETPLAKELMYTTSVARVEATANTLIHSVV</sequence>
<dbReference type="Proteomes" id="UP001476247">
    <property type="component" value="Unassembled WGS sequence"/>
</dbReference>
<comment type="caution">
    <text evidence="2">The sequence shown here is derived from an EMBL/GenBank/DDBJ whole genome shotgun (WGS) entry which is preliminary data.</text>
</comment>
<evidence type="ECO:0000313" key="3">
    <source>
        <dbReference type="Proteomes" id="UP001476247"/>
    </source>
</evidence>
<feature type="region of interest" description="Disordered" evidence="1">
    <location>
        <begin position="17"/>
        <end position="42"/>
    </location>
</feature>
<dbReference type="EMBL" id="BAABUJ010000031">
    <property type="protein sequence ID" value="GAA5803941.1"/>
    <property type="molecule type" value="Genomic_DNA"/>
</dbReference>
<evidence type="ECO:0000313" key="2">
    <source>
        <dbReference type="EMBL" id="GAA5803941.1"/>
    </source>
</evidence>
<accession>A0ABP9YAE8</accession>